<protein>
    <submittedName>
        <fullName evidence="2">DUF4900 domain-containing protein</fullName>
    </submittedName>
</protein>
<proteinExistence type="predicted"/>
<keyword evidence="1" id="KW-1133">Transmembrane helix</keyword>
<dbReference type="InterPro" id="IPR032601">
    <property type="entry name" value="DUF4900"/>
</dbReference>
<keyword evidence="1" id="KW-0812">Transmembrane</keyword>
<feature type="transmembrane region" description="Helical" evidence="1">
    <location>
        <begin position="12"/>
        <end position="35"/>
    </location>
</feature>
<evidence type="ECO:0000313" key="2">
    <source>
        <dbReference type="EMBL" id="MFD2608376.1"/>
    </source>
</evidence>
<accession>A0ABW5NZ91</accession>
<organism evidence="2 3">
    <name type="scientific">Deinococcus taklimakanensis</name>
    <dbReference type="NCBI Taxonomy" id="536443"/>
    <lineage>
        <taxon>Bacteria</taxon>
        <taxon>Thermotogati</taxon>
        <taxon>Deinococcota</taxon>
        <taxon>Deinococci</taxon>
        <taxon>Deinococcales</taxon>
        <taxon>Deinococcaceae</taxon>
        <taxon>Deinococcus</taxon>
    </lineage>
</organism>
<dbReference type="RefSeq" id="WP_386842834.1">
    <property type="nucleotide sequence ID" value="NZ_JBHUMK010000010.1"/>
</dbReference>
<sequence length="651" mass="68031">MRLVHRTQGATLIVSLLFVMLLLAIIMAVTAQITLSTRRSSADQEQILRARYSAESGLSVVQARLRTMSALIGQASVPANTTDTQMANLILNLCPAGASMPAPGSLETEVCALGGNLNSADASANPRVNLFRTAVSGTTFHDAGFPTSDAGSQSRFWSELFSGQGGATYSGSAENPYQVQFGLNAQRVTREGSRYRLYFTVPPLTATGEAGGATQRLGARPTGDQYHLLVSRGSFARYALFTNHHYMSAADEASTRNISFTSRTLLSGPVHTNQTFTFTGTPYFGGQVTSAGCPAGYIAQGATSCGAAAKPGATFGSTFRTLTDEAAPSFDGVTPHFAAGTPPVWNADFIPMPANSNDQQGAAQSGGLALTGTVDALSLSRIQVDGAERQQIEWTQGAVTTRLSYGEDRRLYLWNGSDWTPAVKDPATGAYVAGGMPAEFNGVIHVEGQIANLNGGPNAEQPAPTGASVASFAGITVAASGDIAITSNLTYTDPPCTGDNAPGTPAPCDNLNARNILGVYSSAGNVELVSPRSCPTSTCTSLGNDPRIHAVLMASEGSVRVRGYDQGAPLGSVHLLGGIIENYYGGFGTFGGDRAVSGYDRNFVYDQRTYDGYAPPSFPTAVGWKVSLAAQGGVNLTDGIRWQGESVSVRQ</sequence>
<gene>
    <name evidence="2" type="ORF">ACFSR9_02840</name>
</gene>
<dbReference type="EMBL" id="JBHUMK010000010">
    <property type="protein sequence ID" value="MFD2608376.1"/>
    <property type="molecule type" value="Genomic_DNA"/>
</dbReference>
<comment type="caution">
    <text evidence="2">The sequence shown here is derived from an EMBL/GenBank/DDBJ whole genome shotgun (WGS) entry which is preliminary data.</text>
</comment>
<keyword evidence="3" id="KW-1185">Reference proteome</keyword>
<dbReference type="Proteomes" id="UP001597475">
    <property type="component" value="Unassembled WGS sequence"/>
</dbReference>
<evidence type="ECO:0000256" key="1">
    <source>
        <dbReference type="SAM" id="Phobius"/>
    </source>
</evidence>
<reference evidence="3" key="1">
    <citation type="journal article" date="2019" name="Int. J. Syst. Evol. Microbiol.">
        <title>The Global Catalogue of Microorganisms (GCM) 10K type strain sequencing project: providing services to taxonomists for standard genome sequencing and annotation.</title>
        <authorList>
            <consortium name="The Broad Institute Genomics Platform"/>
            <consortium name="The Broad Institute Genome Sequencing Center for Infectious Disease"/>
            <person name="Wu L."/>
            <person name="Ma J."/>
        </authorList>
    </citation>
    <scope>NUCLEOTIDE SEQUENCE [LARGE SCALE GENOMIC DNA]</scope>
    <source>
        <strain evidence="3">KCTC 33842</strain>
    </source>
</reference>
<keyword evidence="1" id="KW-0472">Membrane</keyword>
<dbReference type="Pfam" id="PF16241">
    <property type="entry name" value="DUF4900"/>
    <property type="match status" value="1"/>
</dbReference>
<evidence type="ECO:0000313" key="3">
    <source>
        <dbReference type="Proteomes" id="UP001597475"/>
    </source>
</evidence>
<name>A0ABW5NZ91_9DEIO</name>